<feature type="region of interest" description="Disordered" evidence="1">
    <location>
        <begin position="844"/>
        <end position="877"/>
    </location>
</feature>
<feature type="compositionally biased region" description="Gly residues" evidence="1">
    <location>
        <begin position="461"/>
        <end position="475"/>
    </location>
</feature>
<name>A0A2J8A1X6_9CHLO</name>
<evidence type="ECO:0000256" key="1">
    <source>
        <dbReference type="SAM" id="MobiDB-lite"/>
    </source>
</evidence>
<feature type="region of interest" description="Disordered" evidence="1">
    <location>
        <begin position="312"/>
        <end position="341"/>
    </location>
</feature>
<proteinExistence type="predicted"/>
<organism evidence="2 3">
    <name type="scientific">Tetrabaena socialis</name>
    <dbReference type="NCBI Taxonomy" id="47790"/>
    <lineage>
        <taxon>Eukaryota</taxon>
        <taxon>Viridiplantae</taxon>
        <taxon>Chlorophyta</taxon>
        <taxon>core chlorophytes</taxon>
        <taxon>Chlorophyceae</taxon>
        <taxon>CS clade</taxon>
        <taxon>Chlamydomonadales</taxon>
        <taxon>Tetrabaenaceae</taxon>
        <taxon>Tetrabaena</taxon>
    </lineage>
</organism>
<feature type="compositionally biased region" description="Low complexity" evidence="1">
    <location>
        <begin position="855"/>
        <end position="867"/>
    </location>
</feature>
<evidence type="ECO:0000313" key="3">
    <source>
        <dbReference type="Proteomes" id="UP000236333"/>
    </source>
</evidence>
<feature type="compositionally biased region" description="Basic and acidic residues" evidence="1">
    <location>
        <begin position="13"/>
        <end position="24"/>
    </location>
</feature>
<accession>A0A2J8A1X6</accession>
<feature type="non-terminal residue" evidence="2">
    <location>
        <position position="1"/>
    </location>
</feature>
<dbReference type="AlphaFoldDB" id="A0A2J8A1X6"/>
<feature type="compositionally biased region" description="Low complexity" evidence="1">
    <location>
        <begin position="476"/>
        <end position="485"/>
    </location>
</feature>
<reference evidence="2 3" key="1">
    <citation type="journal article" date="2017" name="Mol. Biol. Evol.">
        <title>The 4-celled Tetrabaena socialis nuclear genome reveals the essential components for genetic control of cell number at the origin of multicellularity in the volvocine lineage.</title>
        <authorList>
            <person name="Featherston J."/>
            <person name="Arakaki Y."/>
            <person name="Hanschen E.R."/>
            <person name="Ferris P.J."/>
            <person name="Michod R.E."/>
            <person name="Olson B.J.S.C."/>
            <person name="Nozaki H."/>
            <person name="Durand P.M."/>
        </authorList>
    </citation>
    <scope>NUCLEOTIDE SEQUENCE [LARGE SCALE GENOMIC DNA]</scope>
    <source>
        <strain evidence="2 3">NIES-571</strain>
    </source>
</reference>
<dbReference type="OrthoDB" id="561269at2759"/>
<dbReference type="Proteomes" id="UP000236333">
    <property type="component" value="Unassembled WGS sequence"/>
</dbReference>
<feature type="compositionally biased region" description="Gly residues" evidence="1">
    <location>
        <begin position="1189"/>
        <end position="1210"/>
    </location>
</feature>
<keyword evidence="3" id="KW-1185">Reference proteome</keyword>
<protein>
    <submittedName>
        <fullName evidence="2">Uncharacterized protein</fullName>
    </submittedName>
</protein>
<feature type="region of interest" description="Disordered" evidence="1">
    <location>
        <begin position="1"/>
        <end position="27"/>
    </location>
</feature>
<evidence type="ECO:0000313" key="2">
    <source>
        <dbReference type="EMBL" id="PNH06510.1"/>
    </source>
</evidence>
<feature type="region of interest" description="Disordered" evidence="1">
    <location>
        <begin position="926"/>
        <end position="945"/>
    </location>
</feature>
<feature type="region of interest" description="Disordered" evidence="1">
    <location>
        <begin position="1189"/>
        <end position="1221"/>
    </location>
</feature>
<feature type="compositionally biased region" description="Low complexity" evidence="1">
    <location>
        <begin position="326"/>
        <end position="341"/>
    </location>
</feature>
<feature type="compositionally biased region" description="Polar residues" evidence="1">
    <location>
        <begin position="313"/>
        <end position="322"/>
    </location>
</feature>
<gene>
    <name evidence="2" type="ORF">TSOC_007150</name>
</gene>
<dbReference type="EMBL" id="PGGS01000232">
    <property type="protein sequence ID" value="PNH06510.1"/>
    <property type="molecule type" value="Genomic_DNA"/>
</dbReference>
<sequence length="1221" mass="125568">APPEMMRPITPSDDDRSDGRRRPGEAPPSFSRWFARRACAFDPLLLLLELATLNAFYRSRQMALRMCTPALAPLQQLPLDPAAHRADALLAAFPCGASYAGQLFYVLRSGAAFDPRVALRLTDWGNAGYTAGQLLKLALALVAPRVYERARHGLFVAAATATVLGSTASALWTPDALLPLVAVASASAGRHGLGSLVAWKAATTFQVPSHIQFPVGLALWVLLMTGTAALDRRLRSPSDPPAQQPPGLGYPHAALQYIVVAMLPYIVVRIREHVWLRPQYRAYLMSRAGGGEDRSHAPMEPMEPMAACHCGLQPQQPQQRSKPYTEAEAAAAAAAGEERPAPAARRIAVGVAEPPAAPNSDSTGLNARPPALPPARHPVLYRTPAPGQGGRGGGWGTLVLSVKVPLPPPPTPMIAADRTEARRQQFQAAAEVVLRAAATAFRPHLYDGAAGGGARALGEGEGGSGSGAGGGGGGAAAAAAASEPGADGGALSSPRRRWMYPTAAVCVEGCVHLLVVVRYVEEEEGGGEAGEEGEAGPDAPVALYHTWLQQAGPGAAGGVDSPAVTAAVQRLLSEAVAGARGGATPNRPLPFVGRPLAWPPAVPLRKGLGAAAAEGEGEGDASADVLVLLPAALLRGLSGVRCAVAGPTGQPQGRQAVHLDARSEEGAGGWLARAQDEPDRGYAALRRVVSLPAAALQAAGALTLLVLPGAAAAELAPSGAVMAPGAAAGPGGAAPLAVLPLLVLPGDAALEIRQLLGRVMGEELAASLDESLVAEEDGVSGRLLQPAIGLLAGGGGRGAEAHAAAAAAVAAVGAIEAVGLSGLLYDIGDLLQLPYEFPLAAAPPAPAAADEDRGGAAAAAAAAGAWDRPQPSDPRVRSGRHLLRFLGQQRMDACLREGLHALRRAGVEEAGGWDSEGGEADVFAEDGEEASEAGDKPSGGAPPPMLLAPTGPLWWLHVLLRGFSPPPLERSYQAFKAAYCRSLDCTALVLLAAVRLSGTVQTLRAVHAEGGGGAAPPRAVQGVGAGRLTVLQQQLLTESVYAASALAPAALAVCTDLLRRRRTMLLLLRAMSDALVTLAIAPWLHRFLPVLLTTSSVWVESCRLHGLHWLYNSMLEPATLQLSPRQQLLVALINLLPMTLLGHHVNYNRWSPALVFGAANALCGIAIAAATDLPARRRFVRHHMQRIGDGGGGGLEAQQGSGAGGGGGVGPRDQGPVKEGA</sequence>
<comment type="caution">
    <text evidence="2">The sequence shown here is derived from an EMBL/GenBank/DDBJ whole genome shotgun (WGS) entry which is preliminary data.</text>
</comment>
<feature type="region of interest" description="Disordered" evidence="1">
    <location>
        <begin position="461"/>
        <end position="492"/>
    </location>
</feature>